<dbReference type="EMBL" id="LIZY01000126">
    <property type="protein sequence ID" value="KPJ62232.1"/>
    <property type="molecule type" value="Genomic_DNA"/>
</dbReference>
<keyword evidence="5" id="KW-0648">Protein biosynthesis</keyword>
<dbReference type="GO" id="GO:0005886">
    <property type="term" value="C:plasma membrane"/>
    <property type="evidence" value="ECO:0007669"/>
    <property type="project" value="InterPro"/>
</dbReference>
<dbReference type="GO" id="GO:0009306">
    <property type="term" value="P:protein secretion"/>
    <property type="evidence" value="ECO:0007669"/>
    <property type="project" value="InterPro"/>
</dbReference>
<dbReference type="AlphaFoldDB" id="A0A0S7XIF7"/>
<dbReference type="InterPro" id="IPR006196">
    <property type="entry name" value="RNA-binding_domain_S1_IF1"/>
</dbReference>
<feature type="domain" description="S1-like" evidence="7">
    <location>
        <begin position="233"/>
        <end position="285"/>
    </location>
</feature>
<keyword evidence="3" id="KW-1133">Transmembrane helix</keyword>
<sequence length="609" mass="64917">MDAAELAGHPLPTLTARASLEGKLITLEQLTALETDGPASVEAKGTVDLAGDFAISVDAHNLNANLFSPWLRDGIPLDGSADISADVSGPVRSPVIRGSAEIQNPKIGPVGLDALQVATFRIDRGRISIPEDGPLLAVREGRAIRMHGSLPFSWSSPIFPADQPVDLRVEMPTGDLSMLASLVPGLAAEGLVALDLRIGGVPAQPRLGGSLTVAGGRIELMHGLTPLVGLDADIRFEDDTVRVAALSGMVGGGRVWVEPGGRMTVRRWSATQLHDNEFDLILRVDHALVAYAGVGSVVVSAELPVANSERGDKRAQIGGQVTVVKGSVSALPALPEPQVRGMGPLPFDPDLAIALRVEPNLAIKTSTMDVVLGGIEEGQPPGDEDGELPQGLSGRLSKPSARIALAIQRGSFSFPAATFRFREGSIDIVAQAAKPVRATIDADAEARVREYHVYLHVSGPLTDPRISTQSVPYLTGEEILALLTGRDISPLTATGMTPQQALEGEFRTLLTAGLRQTVLTPIERELAASIGLSELTFTFGTQDQPVVVRAGTYLSERIYLQHIRSLGGAVESSLIRGAYRIYSNPPIWLGYSIDELQRRQWELETHFRF</sequence>
<evidence type="ECO:0000256" key="4">
    <source>
        <dbReference type="ARBA" id="ARBA00023136"/>
    </source>
</evidence>
<name>A0A0S7XIF7_9BACT</name>
<dbReference type="GO" id="GO:0003723">
    <property type="term" value="F:RNA binding"/>
    <property type="evidence" value="ECO:0007669"/>
    <property type="project" value="InterPro"/>
</dbReference>
<evidence type="ECO:0000256" key="1">
    <source>
        <dbReference type="ARBA" id="ARBA00004167"/>
    </source>
</evidence>
<organism evidence="8 9">
    <name type="scientific">candidate division KD3-62 bacterium DG_56</name>
    <dbReference type="NCBI Taxonomy" id="1704032"/>
    <lineage>
        <taxon>Bacteria</taxon>
        <taxon>candidate division KD3-62</taxon>
    </lineage>
</organism>
<accession>A0A0S7XIF7</accession>
<reference evidence="8 9" key="1">
    <citation type="journal article" date="2015" name="Microbiome">
        <title>Genomic resolution of linkages in carbon, nitrogen, and sulfur cycling among widespread estuary sediment bacteria.</title>
        <authorList>
            <person name="Baker B.J."/>
            <person name="Lazar C.S."/>
            <person name="Teske A.P."/>
            <person name="Dick G.J."/>
        </authorList>
    </citation>
    <scope>NUCLEOTIDE SEQUENCE [LARGE SCALE GENOMIC DNA]</scope>
    <source>
        <strain evidence="8">DG_56</strain>
    </source>
</reference>
<proteinExistence type="predicted"/>
<comment type="caution">
    <text evidence="8">The sequence shown here is derived from an EMBL/GenBank/DDBJ whole genome shotgun (WGS) entry which is preliminary data.</text>
</comment>
<protein>
    <recommendedName>
        <fullName evidence="7">S1-like domain-containing protein</fullName>
    </recommendedName>
</protein>
<dbReference type="InterPro" id="IPR007452">
    <property type="entry name" value="TamB_C"/>
</dbReference>
<dbReference type="PROSITE" id="PS50832">
    <property type="entry name" value="S1_IF1_TYPE"/>
    <property type="match status" value="1"/>
</dbReference>
<keyword evidence="2" id="KW-0812">Transmembrane</keyword>
<feature type="region of interest" description="Disordered" evidence="6">
    <location>
        <begin position="374"/>
        <end position="393"/>
    </location>
</feature>
<evidence type="ECO:0000313" key="9">
    <source>
        <dbReference type="Proteomes" id="UP000052020"/>
    </source>
</evidence>
<dbReference type="Proteomes" id="UP000052020">
    <property type="component" value="Unassembled WGS sequence"/>
</dbReference>
<evidence type="ECO:0000256" key="5">
    <source>
        <dbReference type="PROSITE-ProRule" id="PRU00181"/>
    </source>
</evidence>
<evidence type="ECO:0000259" key="7">
    <source>
        <dbReference type="PROSITE" id="PS50832"/>
    </source>
</evidence>
<evidence type="ECO:0000256" key="6">
    <source>
        <dbReference type="SAM" id="MobiDB-lite"/>
    </source>
</evidence>
<keyword evidence="4" id="KW-0472">Membrane</keyword>
<comment type="subcellular location">
    <subcellularLocation>
        <location evidence="1">Membrane</location>
        <topology evidence="1">Single-pass membrane protein</topology>
    </subcellularLocation>
</comment>
<dbReference type="GO" id="GO:0003743">
    <property type="term" value="F:translation initiation factor activity"/>
    <property type="evidence" value="ECO:0007669"/>
    <property type="project" value="UniProtKB-UniRule"/>
</dbReference>
<keyword evidence="5" id="KW-0396">Initiation factor</keyword>
<gene>
    <name evidence="8" type="ORF">AMK68_05175</name>
</gene>
<evidence type="ECO:0000256" key="2">
    <source>
        <dbReference type="ARBA" id="ARBA00022692"/>
    </source>
</evidence>
<dbReference type="Pfam" id="PF04357">
    <property type="entry name" value="TamB"/>
    <property type="match status" value="1"/>
</dbReference>
<evidence type="ECO:0000256" key="3">
    <source>
        <dbReference type="ARBA" id="ARBA00022989"/>
    </source>
</evidence>
<evidence type="ECO:0000313" key="8">
    <source>
        <dbReference type="EMBL" id="KPJ62232.1"/>
    </source>
</evidence>